<evidence type="ECO:0000313" key="3">
    <source>
        <dbReference type="Proteomes" id="UP001295794"/>
    </source>
</evidence>
<evidence type="ECO:0000256" key="1">
    <source>
        <dbReference type="SAM" id="Phobius"/>
    </source>
</evidence>
<dbReference type="EMBL" id="CAVNYO010000421">
    <property type="protein sequence ID" value="CAK5278302.1"/>
    <property type="molecule type" value="Genomic_DNA"/>
</dbReference>
<keyword evidence="3" id="KW-1185">Reference proteome</keyword>
<protein>
    <submittedName>
        <fullName evidence="2">Uncharacterized protein</fullName>
    </submittedName>
</protein>
<organism evidence="2 3">
    <name type="scientific">Mycena citricolor</name>
    <dbReference type="NCBI Taxonomy" id="2018698"/>
    <lineage>
        <taxon>Eukaryota</taxon>
        <taxon>Fungi</taxon>
        <taxon>Dikarya</taxon>
        <taxon>Basidiomycota</taxon>
        <taxon>Agaricomycotina</taxon>
        <taxon>Agaricomycetes</taxon>
        <taxon>Agaricomycetidae</taxon>
        <taxon>Agaricales</taxon>
        <taxon>Marasmiineae</taxon>
        <taxon>Mycenaceae</taxon>
        <taxon>Mycena</taxon>
    </lineage>
</organism>
<gene>
    <name evidence="2" type="ORF">MYCIT1_LOCUS27589</name>
</gene>
<keyword evidence="1" id="KW-1133">Transmembrane helix</keyword>
<sequence>MFILPAPVSATALQLELALPASPAWVSSLSMPYIRLALVLLTTLAILALVRVVLCSRAHAVIPVALAVEKAGTPVATVATNEKTAEPAVGHTRWLARLLSWKKKSSLSDISASAPSMALSRTLPLAIRPSVAPPMRGQRGVRGVGLARRPEVPRALVDVPLPALFQCQTPASMAKAIMSRHVSGCPCPSSFFSGGPRGLCSGPKVSSPPSLTLASSASAFVLTPFFSADAPSSICHPILVLPSLNAIVSHSVCFPPVSFRGGRSGVMRPRSRAHLPAPGTIRPLLLMGP</sequence>
<comment type="caution">
    <text evidence="2">The sequence shown here is derived from an EMBL/GenBank/DDBJ whole genome shotgun (WGS) entry which is preliminary data.</text>
</comment>
<evidence type="ECO:0000313" key="2">
    <source>
        <dbReference type="EMBL" id="CAK5278302.1"/>
    </source>
</evidence>
<name>A0AAD2HLV7_9AGAR</name>
<dbReference type="AlphaFoldDB" id="A0AAD2HLV7"/>
<accession>A0AAD2HLV7</accession>
<reference evidence="2" key="1">
    <citation type="submission" date="2023-11" db="EMBL/GenBank/DDBJ databases">
        <authorList>
            <person name="De Vega J J."/>
            <person name="De Vega J J."/>
        </authorList>
    </citation>
    <scope>NUCLEOTIDE SEQUENCE</scope>
</reference>
<proteinExistence type="predicted"/>
<keyword evidence="1" id="KW-0812">Transmembrane</keyword>
<keyword evidence="1" id="KW-0472">Membrane</keyword>
<dbReference type="Proteomes" id="UP001295794">
    <property type="component" value="Unassembled WGS sequence"/>
</dbReference>
<feature type="transmembrane region" description="Helical" evidence="1">
    <location>
        <begin position="34"/>
        <end position="54"/>
    </location>
</feature>